<dbReference type="InterPro" id="IPR029045">
    <property type="entry name" value="ClpP/crotonase-like_dom_sf"/>
</dbReference>
<dbReference type="PANTHER" id="PTHR43253">
    <property type="entry name" value="TRICORN PROTEASE HOMOLOG 2-RELATED"/>
    <property type="match status" value="1"/>
</dbReference>
<keyword evidence="6 7" id="KW-0720">Serine protease</keyword>
<dbReference type="EC" id="3.4.21.-" evidence="7"/>
<dbReference type="InterPro" id="IPR036034">
    <property type="entry name" value="PDZ_sf"/>
</dbReference>
<name>A0A9D1M8J1_9BACT</name>
<dbReference type="SUPFAM" id="SSF50156">
    <property type="entry name" value="PDZ domain-like"/>
    <property type="match status" value="1"/>
</dbReference>
<feature type="region of interest" description="Disordered" evidence="10">
    <location>
        <begin position="551"/>
        <end position="574"/>
    </location>
</feature>
<dbReference type="InterPro" id="IPR029414">
    <property type="entry name" value="Tricorn_PDZ"/>
</dbReference>
<evidence type="ECO:0000256" key="9">
    <source>
        <dbReference type="PIRSR" id="PIRSR036421-3"/>
    </source>
</evidence>
<dbReference type="Gene3D" id="2.130.10.10">
    <property type="entry name" value="YVTN repeat-like/Quinoprotein amine dehydrogenase"/>
    <property type="match status" value="1"/>
</dbReference>
<evidence type="ECO:0000256" key="6">
    <source>
        <dbReference type="ARBA" id="ARBA00022825"/>
    </source>
</evidence>
<feature type="domain" description="Tail specific protease" evidence="12">
    <location>
        <begin position="847"/>
        <end position="1039"/>
    </location>
</feature>
<dbReference type="SUPFAM" id="SSF52096">
    <property type="entry name" value="ClpP/crotonase"/>
    <property type="match status" value="1"/>
</dbReference>
<dbReference type="SUPFAM" id="SSF69304">
    <property type="entry name" value="Tricorn protease N-terminal domain"/>
    <property type="match status" value="1"/>
</dbReference>
<dbReference type="Gene3D" id="3.30.750.44">
    <property type="match status" value="1"/>
</dbReference>
<dbReference type="GO" id="GO:0006508">
    <property type="term" value="P:proteolysis"/>
    <property type="evidence" value="ECO:0007669"/>
    <property type="project" value="UniProtKB-UniRule"/>
</dbReference>
<dbReference type="GO" id="GO:0008236">
    <property type="term" value="F:serine-type peptidase activity"/>
    <property type="evidence" value="ECO:0007669"/>
    <property type="project" value="UniProtKB-UniRule"/>
</dbReference>
<dbReference type="SMART" id="SM00245">
    <property type="entry name" value="TSPc"/>
    <property type="match status" value="1"/>
</dbReference>
<gene>
    <name evidence="13" type="ORF">IAB03_06850</name>
</gene>
<keyword evidence="5 7" id="KW-0378">Hydrolase</keyword>
<dbReference type="PANTHER" id="PTHR43253:SF1">
    <property type="entry name" value="TRICORN PROTEASE HOMOLOG 2-RELATED"/>
    <property type="match status" value="1"/>
</dbReference>
<dbReference type="AlphaFoldDB" id="A0A9D1M8J1"/>
<dbReference type="InterPro" id="IPR015943">
    <property type="entry name" value="WD40/YVTN_repeat-like_dom_sf"/>
</dbReference>
<evidence type="ECO:0000256" key="8">
    <source>
        <dbReference type="PIRSR" id="PIRSR036421-1"/>
    </source>
</evidence>
<evidence type="ECO:0000256" key="4">
    <source>
        <dbReference type="ARBA" id="ARBA00022670"/>
    </source>
</evidence>
<dbReference type="CDD" id="cd10828">
    <property type="entry name" value="cpPDZ_Tricorn-protease"/>
    <property type="match status" value="1"/>
</dbReference>
<feature type="active site" description="Charge relay system" evidence="8">
    <location>
        <position position="1028"/>
    </location>
</feature>
<dbReference type="Gene3D" id="2.30.42.10">
    <property type="match status" value="1"/>
</dbReference>
<feature type="active site" description="Charge relay system" evidence="8">
    <location>
        <position position="745"/>
    </location>
</feature>
<reference evidence="13" key="2">
    <citation type="journal article" date="2021" name="PeerJ">
        <title>Extensive microbial diversity within the chicken gut microbiome revealed by metagenomics and culture.</title>
        <authorList>
            <person name="Gilroy R."/>
            <person name="Ravi A."/>
            <person name="Getino M."/>
            <person name="Pursley I."/>
            <person name="Horton D.L."/>
            <person name="Alikhan N.F."/>
            <person name="Baker D."/>
            <person name="Gharbi K."/>
            <person name="Hall N."/>
            <person name="Watson M."/>
            <person name="Adriaenssens E.M."/>
            <person name="Foster-Nyarko E."/>
            <person name="Jarju S."/>
            <person name="Secka A."/>
            <person name="Antonio M."/>
            <person name="Oren A."/>
            <person name="Chaudhuri R.R."/>
            <person name="La Ragione R."/>
            <person name="Hildebrand F."/>
            <person name="Pallen M.J."/>
        </authorList>
    </citation>
    <scope>NUCLEOTIDE SEQUENCE</scope>
    <source>
        <strain evidence="13">CHK158-818</strain>
    </source>
</reference>
<keyword evidence="4 7" id="KW-0645">Protease</keyword>
<evidence type="ECO:0000256" key="11">
    <source>
        <dbReference type="SAM" id="SignalP"/>
    </source>
</evidence>
<dbReference type="Gene3D" id="2.120.10.60">
    <property type="entry name" value="Tricorn protease N-terminal domain"/>
    <property type="match status" value="1"/>
</dbReference>
<feature type="active site" description="Nucleophile" evidence="8">
    <location>
        <position position="969"/>
    </location>
</feature>
<dbReference type="InterPro" id="IPR005151">
    <property type="entry name" value="Tail-specific_protease"/>
</dbReference>
<dbReference type="Pfam" id="PF26549">
    <property type="entry name" value="Tricorn_N"/>
    <property type="match status" value="1"/>
</dbReference>
<comment type="subcellular location">
    <subcellularLocation>
        <location evidence="1 7">Cytoplasm</location>
    </subcellularLocation>
</comment>
<dbReference type="InterPro" id="IPR012393">
    <property type="entry name" value="Tricorn_protease"/>
</dbReference>
<evidence type="ECO:0000256" key="10">
    <source>
        <dbReference type="SAM" id="MobiDB-lite"/>
    </source>
</evidence>
<protein>
    <recommendedName>
        <fullName evidence="7">Tricorn protease homolog</fullName>
        <ecNumber evidence="7">3.4.21.-</ecNumber>
    </recommendedName>
</protein>
<feature type="site" description="Transition state stabilizer; via amide nitrogen" evidence="9">
    <location>
        <position position="970"/>
    </location>
</feature>
<evidence type="ECO:0000256" key="2">
    <source>
        <dbReference type="ARBA" id="ARBA00008524"/>
    </source>
</evidence>
<dbReference type="Pfam" id="PF26550">
    <property type="entry name" value="Tricorn_2nd"/>
    <property type="match status" value="1"/>
</dbReference>
<comment type="caution">
    <text evidence="13">The sequence shown here is derived from an EMBL/GenBank/DDBJ whole genome shotgun (WGS) entry which is preliminary data.</text>
</comment>
<keyword evidence="11" id="KW-0732">Signal</keyword>
<dbReference type="Proteomes" id="UP000824112">
    <property type="component" value="Unassembled WGS sequence"/>
</dbReference>
<dbReference type="Pfam" id="PF14684">
    <property type="entry name" value="Tricorn_C1"/>
    <property type="match status" value="1"/>
</dbReference>
<dbReference type="EMBL" id="DVNA01000151">
    <property type="protein sequence ID" value="HIU55503.1"/>
    <property type="molecule type" value="Genomic_DNA"/>
</dbReference>
<evidence type="ECO:0000256" key="5">
    <source>
        <dbReference type="ARBA" id="ARBA00022801"/>
    </source>
</evidence>
<evidence type="ECO:0000256" key="7">
    <source>
        <dbReference type="PIRNR" id="PIRNR036421"/>
    </source>
</evidence>
<dbReference type="InterPro" id="IPR028204">
    <property type="entry name" value="Tricorn_C1"/>
</dbReference>
<dbReference type="Pfam" id="PF14685">
    <property type="entry name" value="PDZ_Tricorn"/>
    <property type="match status" value="1"/>
</dbReference>
<evidence type="ECO:0000313" key="13">
    <source>
        <dbReference type="EMBL" id="HIU55503.1"/>
    </source>
</evidence>
<feature type="signal peptide" evidence="11">
    <location>
        <begin position="1"/>
        <end position="19"/>
    </location>
</feature>
<dbReference type="SUPFAM" id="SSF82171">
    <property type="entry name" value="DPP6 N-terminal domain-like"/>
    <property type="match status" value="1"/>
</dbReference>
<comment type="similarity">
    <text evidence="2 7">Belongs to the peptidase S41B family.</text>
</comment>
<comment type="function">
    <text evidence="7">Degrades oligopeptides.</text>
</comment>
<reference evidence="13" key="1">
    <citation type="submission" date="2020-10" db="EMBL/GenBank/DDBJ databases">
        <authorList>
            <person name="Gilroy R."/>
        </authorList>
    </citation>
    <scope>NUCLEOTIDE SEQUENCE</scope>
    <source>
        <strain evidence="13">CHK158-818</strain>
    </source>
</reference>
<organism evidence="13 14">
    <name type="scientific">Candidatus Gallibacteroides avistercoris</name>
    <dbReference type="NCBI Taxonomy" id="2840833"/>
    <lineage>
        <taxon>Bacteria</taxon>
        <taxon>Pseudomonadati</taxon>
        <taxon>Bacteroidota</taxon>
        <taxon>Bacteroidia</taxon>
        <taxon>Bacteroidales</taxon>
        <taxon>Bacteroidaceae</taxon>
        <taxon>Bacteroidaceae incertae sedis</taxon>
        <taxon>Candidatus Gallibacteroides</taxon>
    </lineage>
</organism>
<sequence length="1082" mass="121774">MKKKIAFLSILCWPAFLYAADEARLLRFPSTNGSEIVFSYAGDLYKVSVKGGEAKRLTSHVGYEMFPKYSPDGRTIAFTGQYDGNTEVFTIPSEGGEPLRVTYTATNSRDDLGDRMGPNNIVMAWTPDGSRIVYRNRIGSSFTGKLKSVSQEGGLSEEIPLPEGGFCSYSPDGKQLAYNRVFREFRTWKYYKGGMADDIWIYTPEAGTVENITQNDAQDIMPMWIGDEIYFISDRDRTMNIFVYNTKTKQTSKVTDFKEFDVKFPSCNGTHIVFENGGYIYLLDADTKKFQKVPITLTSDNIYARSEQKDGSRYIRAYSYSPGGERMVITARGEIFNVPVDKGVTKNLTRTPGVHERNASWSPDGRYIAYISDATGETELWMQPSEGGDPVQLTKNNDTYIRSFEWSPDARKIVYTDRKNRLNLLDVTSKQKSVLLQCPAGEPSGVRFSPDSKWLTYVLPAENNYSIIYLYNIADKKEYAVTDKWYDSGSPVFSTDGKYLLFNSSRDFSPTYGNLEWNHVYTNMNGIYMALLSKDTPSPFIEKDAEVKILSDEKEKEDGDKKENADKVDKDKSETSDLVVFDPEGIGDRILRLPLPTGYYGNIYSDGKNVWYNRGGSTRVFNFDKQEENIVAEGASMYVAPGMKKAVFSKGGQFYISDIPSGRTGLNKAVDLSNMKITTDYAQEWKQIFNEAWRGYRDGFYLENMHGVDWNAMKKKYAVLLPYVKTRLDLNYVIGEMISELNCGHAYINPGETERPERIQTGLLGAEISRDKSGFFRIEKIIPGASWSRDLRSPLTEPGLNVKEGEFIVAIDGVPTNTVKDMYSLLVGKAGVPTELSLHTKAQKEGARKIVITPIADEFPLYHYNWVQNNIKKVEQASGGKIGYIYIPDMGVEGLNEFARYFYPQVDKEGLIIDDRANGGGNVSPMILERLAREVYRVTMRRGSDRIGTVPDAVQTGPKVCLINKYSASDGDLFPWGFRALGLGKLIGTRTWGGIVGISGSLPFIDGTDMRVPFFTSFDPKTGEWIIENHGVDPDIVIDNDPVKEYAGEDQQLDKAIEEVMKQLKDRKPLPTKAPAPRNFSK</sequence>
<feature type="chain" id="PRO_5039511195" description="Tricorn protease homolog" evidence="11">
    <location>
        <begin position="20"/>
        <end position="1082"/>
    </location>
</feature>
<accession>A0A9D1M8J1</accession>
<keyword evidence="3 7" id="KW-0963">Cytoplasm</keyword>
<evidence type="ECO:0000259" key="12">
    <source>
        <dbReference type="SMART" id="SM00245"/>
    </source>
</evidence>
<evidence type="ECO:0000256" key="3">
    <source>
        <dbReference type="ARBA" id="ARBA00022490"/>
    </source>
</evidence>
<dbReference type="Gene3D" id="3.90.226.10">
    <property type="entry name" value="2-enoyl-CoA Hydratase, Chain A, domain 1"/>
    <property type="match status" value="1"/>
</dbReference>
<dbReference type="Pfam" id="PF03572">
    <property type="entry name" value="Peptidase_S41"/>
    <property type="match status" value="1"/>
</dbReference>
<dbReference type="CDD" id="cd07562">
    <property type="entry name" value="Peptidase_S41_TRI"/>
    <property type="match status" value="1"/>
</dbReference>
<evidence type="ECO:0000256" key="1">
    <source>
        <dbReference type="ARBA" id="ARBA00004496"/>
    </source>
</evidence>
<dbReference type="PIRSF" id="PIRSF036421">
    <property type="entry name" value="Tricorn_protease"/>
    <property type="match status" value="1"/>
</dbReference>
<proteinExistence type="inferred from homology"/>
<evidence type="ECO:0000313" key="14">
    <source>
        <dbReference type="Proteomes" id="UP000824112"/>
    </source>
</evidence>
<dbReference type="GO" id="GO:0005737">
    <property type="term" value="C:cytoplasm"/>
    <property type="evidence" value="ECO:0007669"/>
    <property type="project" value="UniProtKB-SubCell"/>
</dbReference>